<accession>D3G086</accession>
<dbReference type="STRING" id="398511.BpOF4_06515"/>
<evidence type="ECO:0000313" key="2">
    <source>
        <dbReference type="Proteomes" id="UP000001544"/>
    </source>
</evidence>
<dbReference type="KEGG" id="bpf:BpOF4_06515"/>
<keyword evidence="2" id="KW-1185">Reference proteome</keyword>
<dbReference type="RefSeq" id="WP_012960634.1">
    <property type="nucleotide sequence ID" value="NC_013791.2"/>
</dbReference>
<name>D3G086_ALKPO</name>
<proteinExistence type="predicted"/>
<evidence type="ECO:0000313" key="1">
    <source>
        <dbReference type="EMBL" id="ADC49361.1"/>
    </source>
</evidence>
<dbReference type="Proteomes" id="UP000001544">
    <property type="component" value="Chromosome"/>
</dbReference>
<dbReference type="EMBL" id="CP001878">
    <property type="protein sequence ID" value="ADC49361.1"/>
    <property type="molecule type" value="Genomic_DNA"/>
</dbReference>
<dbReference type="HOGENOM" id="CLU_629549_0_0_9"/>
<gene>
    <name evidence="1" type="ordered locus">BpOF4_06515</name>
</gene>
<reference evidence="1 2" key="1">
    <citation type="journal article" date="2011" name="Environ. Microbiol.">
        <title>Genome of alkaliphilic Bacillus pseudofirmus OF4 reveals adaptations that support the ability to grow in an external pH range from 7.5 to 11.4.</title>
        <authorList>
            <person name="Janto B."/>
            <person name="Ahmed A."/>
            <person name="Ito M."/>
            <person name="Liu J."/>
            <person name="Hicks D.B."/>
            <person name="Pagni S."/>
            <person name="Fackelmayer O.J."/>
            <person name="Smith T.A."/>
            <person name="Earl J."/>
            <person name="Elbourne L.D."/>
            <person name="Hassan K."/>
            <person name="Paulsen I.T."/>
            <person name="Kolsto A.B."/>
            <person name="Tourasse N.J."/>
            <person name="Ehrlich G.D."/>
            <person name="Boissy R."/>
            <person name="Ivey D.M."/>
            <person name="Li G."/>
            <person name="Xue Y."/>
            <person name="Ma Y."/>
            <person name="Hu F.Z."/>
            <person name="Krulwich T.A."/>
        </authorList>
    </citation>
    <scope>NUCLEOTIDE SEQUENCE [LARGE SCALE GENOMIC DNA]</scope>
    <source>
        <strain evidence="2">ATCC BAA-2126 / JCM 17055 / OF4</strain>
    </source>
</reference>
<organism evidence="1 2">
    <name type="scientific">Alkalihalophilus pseudofirmus (strain ATCC BAA-2126 / JCM 17055 / OF4)</name>
    <name type="common">Bacillus pseudofirmus</name>
    <dbReference type="NCBI Taxonomy" id="398511"/>
    <lineage>
        <taxon>Bacteria</taxon>
        <taxon>Bacillati</taxon>
        <taxon>Bacillota</taxon>
        <taxon>Bacilli</taxon>
        <taxon>Bacillales</taxon>
        <taxon>Bacillaceae</taxon>
        <taxon>Alkalihalophilus</taxon>
    </lineage>
</organism>
<dbReference type="AlphaFoldDB" id="D3G086"/>
<sequence length="435" mass="48775">MGLLQLQTKRGISLDVPQDEVIKAIGACQWWLKGKWLKDKKKKHPIQKLFQSSDWSSDVELFLIGSSILELRKHGTDKKAFLDKRKEFLGEQRGNQVGYLFELLTALLFSMGGNKVELLPASAAGYDLDVKTPDDISIQVSCKVCQPSNEYSKIITYAEQERDKFFAAYKKLGVHGVNCVIERVKSNGSSTTPFLQYHQYKSMIGKSLFQPYMVQSENREMMGIFSKSPLPSNAFSFSRKYPSYSFVLSSPINTEHELKRLHSQIDKANKGFKKVSDNKKLNLTVIRLPHYLSVKMAKGKIEKEFNKGRFTNTSAVIGIQTHIVGDENGESVKINTAFQMIINPSAIVPWPIGKGALKMVQPLGSITTETPAFQIAGQKINNECYVYSDMNESIVVPPGTSIGSSNIPGLNQIFEYKGMDLAINAFKIPSEFKFL</sequence>
<protein>
    <submittedName>
        <fullName evidence="1">Uncharacterized protein</fullName>
    </submittedName>
</protein>